<dbReference type="AlphaFoldDB" id="A0A6P7SNE2"/>
<dbReference type="PANTHER" id="PTHR15071">
    <property type="entry name" value="MANNOSE-6-PHOSPHATE RECEPTOR FAMILY MEMBER"/>
    <property type="match status" value="1"/>
</dbReference>
<name>A0A6P7SNE2_9MOLL</name>
<feature type="signal peptide" evidence="3">
    <location>
        <begin position="1"/>
        <end position="22"/>
    </location>
</feature>
<protein>
    <submittedName>
        <fullName evidence="5">Uncharacterized protein LOC115214345 isoform X1</fullName>
    </submittedName>
</protein>
<reference evidence="5" key="1">
    <citation type="submission" date="2025-08" db="UniProtKB">
        <authorList>
            <consortium name="RefSeq"/>
        </authorList>
    </citation>
    <scope>IDENTIFICATION</scope>
</reference>
<gene>
    <name evidence="5" type="primary">LOC115214345</name>
</gene>
<accession>A0A6P7SNE2</accession>
<evidence type="ECO:0000313" key="5">
    <source>
        <dbReference type="RefSeq" id="XP_029639396.1"/>
    </source>
</evidence>
<keyword evidence="2" id="KW-1133">Transmembrane helix</keyword>
<keyword evidence="4" id="KW-1185">Reference proteome</keyword>
<dbReference type="GO" id="GO:0005802">
    <property type="term" value="C:trans-Golgi network"/>
    <property type="evidence" value="ECO:0007669"/>
    <property type="project" value="TreeGrafter"/>
</dbReference>
<dbReference type="RefSeq" id="XP_029639396.1">
    <property type="nucleotide sequence ID" value="XM_029783536.2"/>
</dbReference>
<keyword evidence="2" id="KW-0812">Transmembrane</keyword>
<keyword evidence="3" id="KW-0732">Signal</keyword>
<organism evidence="4 5">
    <name type="scientific">Octopus sinensis</name>
    <name type="common">East Asian common octopus</name>
    <dbReference type="NCBI Taxonomy" id="2607531"/>
    <lineage>
        <taxon>Eukaryota</taxon>
        <taxon>Metazoa</taxon>
        <taxon>Spiralia</taxon>
        <taxon>Lophotrochozoa</taxon>
        <taxon>Mollusca</taxon>
        <taxon>Cephalopoda</taxon>
        <taxon>Coleoidea</taxon>
        <taxon>Octopodiformes</taxon>
        <taxon>Octopoda</taxon>
        <taxon>Incirrata</taxon>
        <taxon>Octopodidae</taxon>
        <taxon>Octopus</taxon>
    </lineage>
</organism>
<evidence type="ECO:0000313" key="4">
    <source>
        <dbReference type="Proteomes" id="UP000515154"/>
    </source>
</evidence>
<dbReference type="KEGG" id="osn:115214345"/>
<keyword evidence="1" id="KW-0325">Glycoprotein</keyword>
<sequence>MSHYSICLIILYILHGILQVSCYSNGHNLRTKSISAGGKCLKNDSCSCTFENGTEINLHFLDTKPRPRFTIDSEFQKYSWNPCTGYTVGDTKDVAMAMSDIVLGLQANASFRTFETNDFGIFYSSYAVVILNCSDNMRINFKLKDNCPQGMILCFEYSGPCHIKTPHVPVEPKKLSTGSIISIVTFSIIIVYLVGGCLVTSFYLNSTGMERCPNVTLWSKLGSLIKVRNPRLNNELKYKVYNIPRFETQGLTPN</sequence>
<evidence type="ECO:0000256" key="3">
    <source>
        <dbReference type="SAM" id="SignalP"/>
    </source>
</evidence>
<dbReference type="PANTHER" id="PTHR15071:SF0">
    <property type="entry name" value="MANNOSE 6-PHOSPHATE RECEPTOR-LIKE PROTEIN 1"/>
    <property type="match status" value="1"/>
</dbReference>
<feature type="chain" id="PRO_5027565285" evidence="3">
    <location>
        <begin position="23"/>
        <end position="254"/>
    </location>
</feature>
<evidence type="ECO:0000256" key="2">
    <source>
        <dbReference type="SAM" id="Phobius"/>
    </source>
</evidence>
<evidence type="ECO:0000256" key="1">
    <source>
        <dbReference type="ARBA" id="ARBA00023180"/>
    </source>
</evidence>
<dbReference type="InterPro" id="IPR028927">
    <property type="entry name" value="Man-6-P_rcpt"/>
</dbReference>
<proteinExistence type="predicted"/>
<feature type="transmembrane region" description="Helical" evidence="2">
    <location>
        <begin position="180"/>
        <end position="204"/>
    </location>
</feature>
<dbReference type="GO" id="GO:0000139">
    <property type="term" value="C:Golgi membrane"/>
    <property type="evidence" value="ECO:0007669"/>
    <property type="project" value="UniProtKB-SubCell"/>
</dbReference>
<dbReference type="Proteomes" id="UP000515154">
    <property type="component" value="Linkage group LG1"/>
</dbReference>
<keyword evidence="2" id="KW-0472">Membrane</keyword>
<dbReference type="Pfam" id="PF02157">
    <property type="entry name" value="Man-6-P_recep"/>
    <property type="match status" value="1"/>
</dbReference>